<name>A0ABV9GMI8_9BACL</name>
<dbReference type="Proteomes" id="UP001596022">
    <property type="component" value="Unassembled WGS sequence"/>
</dbReference>
<evidence type="ECO:0000313" key="2">
    <source>
        <dbReference type="Proteomes" id="UP001596022"/>
    </source>
</evidence>
<protein>
    <submittedName>
        <fullName evidence="1">Uncharacterized protein</fullName>
    </submittedName>
</protein>
<dbReference type="RefSeq" id="WP_376846234.1">
    <property type="nucleotide sequence ID" value="NZ_JBHSFW010000005.1"/>
</dbReference>
<sequence>HGLFWHDHDANMVFCARPRALLKRYRRQNGLLRSTTGSFDPIKTPKWSFELDYGLFQHDLDVKKG</sequence>
<gene>
    <name evidence="1" type="ORF">ACFO4N_10470</name>
</gene>
<accession>A0ABV9GMI8</accession>
<reference evidence="2" key="1">
    <citation type="journal article" date="2019" name="Int. J. Syst. Evol. Microbiol.">
        <title>The Global Catalogue of Microorganisms (GCM) 10K type strain sequencing project: providing services to taxonomists for standard genome sequencing and annotation.</title>
        <authorList>
            <consortium name="The Broad Institute Genomics Platform"/>
            <consortium name="The Broad Institute Genome Sequencing Center for Infectious Disease"/>
            <person name="Wu L."/>
            <person name="Ma J."/>
        </authorList>
    </citation>
    <scope>NUCLEOTIDE SEQUENCE [LARGE SCALE GENOMIC DNA]</scope>
    <source>
        <strain evidence="2">CGMCC 1.16306</strain>
    </source>
</reference>
<dbReference type="EMBL" id="JBHSFW010000005">
    <property type="protein sequence ID" value="MFC4619138.1"/>
    <property type="molecule type" value="Genomic_DNA"/>
</dbReference>
<comment type="caution">
    <text evidence="1">The sequence shown here is derived from an EMBL/GenBank/DDBJ whole genome shotgun (WGS) entry which is preliminary data.</text>
</comment>
<keyword evidence="2" id="KW-1185">Reference proteome</keyword>
<feature type="non-terminal residue" evidence="1">
    <location>
        <position position="1"/>
    </location>
</feature>
<evidence type="ECO:0000313" key="1">
    <source>
        <dbReference type="EMBL" id="MFC4619138.1"/>
    </source>
</evidence>
<proteinExistence type="predicted"/>
<organism evidence="1 2">
    <name type="scientific">Camelliibacillus cellulosilyticus</name>
    <dbReference type="NCBI Taxonomy" id="2174486"/>
    <lineage>
        <taxon>Bacteria</taxon>
        <taxon>Bacillati</taxon>
        <taxon>Bacillota</taxon>
        <taxon>Bacilli</taxon>
        <taxon>Bacillales</taxon>
        <taxon>Sporolactobacillaceae</taxon>
        <taxon>Camelliibacillus</taxon>
    </lineage>
</organism>